<keyword evidence="3" id="KW-1185">Reference proteome</keyword>
<evidence type="ECO:0000313" key="3">
    <source>
        <dbReference type="Proteomes" id="UP000318995"/>
    </source>
</evidence>
<keyword evidence="1" id="KW-0812">Transmembrane</keyword>
<keyword evidence="1" id="KW-1133">Transmembrane helix</keyword>
<dbReference type="Proteomes" id="UP000318995">
    <property type="component" value="Unassembled WGS sequence"/>
</dbReference>
<keyword evidence="1" id="KW-0472">Membrane</keyword>
<proteinExistence type="predicted"/>
<evidence type="ECO:0000256" key="1">
    <source>
        <dbReference type="SAM" id="Phobius"/>
    </source>
</evidence>
<reference evidence="2 3" key="1">
    <citation type="submission" date="2019-02" db="EMBL/GenBank/DDBJ databases">
        <title>Deep-cultivation of Planctomycetes and their phenomic and genomic characterization uncovers novel biology.</title>
        <authorList>
            <person name="Wiegand S."/>
            <person name="Jogler M."/>
            <person name="Boedeker C."/>
            <person name="Pinto D."/>
            <person name="Vollmers J."/>
            <person name="Rivas-Marin E."/>
            <person name="Kohn T."/>
            <person name="Peeters S.H."/>
            <person name="Heuer A."/>
            <person name="Rast P."/>
            <person name="Oberbeckmann S."/>
            <person name="Bunk B."/>
            <person name="Jeske O."/>
            <person name="Meyerdierks A."/>
            <person name="Storesund J.E."/>
            <person name="Kallscheuer N."/>
            <person name="Luecker S."/>
            <person name="Lage O.M."/>
            <person name="Pohl T."/>
            <person name="Merkel B.J."/>
            <person name="Hornburger P."/>
            <person name="Mueller R.-W."/>
            <person name="Bruemmer F."/>
            <person name="Labrenz M."/>
            <person name="Spormann A.M."/>
            <person name="Op Den Camp H."/>
            <person name="Overmann J."/>
            <person name="Amann R."/>
            <person name="Jetten M.S.M."/>
            <person name="Mascher T."/>
            <person name="Medema M.H."/>
            <person name="Devos D.P."/>
            <person name="Kaster A.-K."/>
            <person name="Ovreas L."/>
            <person name="Rohde M."/>
            <person name="Galperin M.Y."/>
            <person name="Jogler C."/>
        </authorList>
    </citation>
    <scope>NUCLEOTIDE SEQUENCE [LARGE SCALE GENOMIC DNA]</scope>
    <source>
        <strain evidence="2 3">Pla111</strain>
    </source>
</reference>
<feature type="transmembrane region" description="Helical" evidence="1">
    <location>
        <begin position="103"/>
        <end position="121"/>
    </location>
</feature>
<sequence length="124" mass="13115">MKSSSPKPVASRMRGIALGSLLLGLLALAASAFTPESRLRTVPWSPADAQAHQQASEELHRLSLVPAEGKASQDALRAARVSFADLDNRLVEAADAPRRWRAALRWGGALLSLCGAAYLLAGQS</sequence>
<dbReference type="EMBL" id="SJPH01000002">
    <property type="protein sequence ID" value="TWT47375.1"/>
    <property type="molecule type" value="Genomic_DNA"/>
</dbReference>
<dbReference type="RefSeq" id="WP_146571943.1">
    <property type="nucleotide sequence ID" value="NZ_SJPH01000002.1"/>
</dbReference>
<accession>A0A5C5WB33</accession>
<organism evidence="2 3">
    <name type="scientific">Botrimarina hoheduenensis</name>
    <dbReference type="NCBI Taxonomy" id="2528000"/>
    <lineage>
        <taxon>Bacteria</taxon>
        <taxon>Pseudomonadati</taxon>
        <taxon>Planctomycetota</taxon>
        <taxon>Planctomycetia</taxon>
        <taxon>Pirellulales</taxon>
        <taxon>Lacipirellulaceae</taxon>
        <taxon>Botrimarina</taxon>
    </lineage>
</organism>
<evidence type="ECO:0000313" key="2">
    <source>
        <dbReference type="EMBL" id="TWT47375.1"/>
    </source>
</evidence>
<dbReference type="AlphaFoldDB" id="A0A5C5WB33"/>
<gene>
    <name evidence="2" type="ORF">Pla111_09880</name>
</gene>
<evidence type="ECO:0008006" key="4">
    <source>
        <dbReference type="Google" id="ProtNLM"/>
    </source>
</evidence>
<name>A0A5C5WB33_9BACT</name>
<protein>
    <recommendedName>
        <fullName evidence="4">Transmembrane protein</fullName>
    </recommendedName>
</protein>
<comment type="caution">
    <text evidence="2">The sequence shown here is derived from an EMBL/GenBank/DDBJ whole genome shotgun (WGS) entry which is preliminary data.</text>
</comment>